<gene>
    <name evidence="8" type="ORF">S12H4_35860</name>
</gene>
<evidence type="ECO:0000256" key="1">
    <source>
        <dbReference type="ARBA" id="ARBA00004651"/>
    </source>
</evidence>
<evidence type="ECO:0000256" key="5">
    <source>
        <dbReference type="ARBA" id="ARBA00023136"/>
    </source>
</evidence>
<dbReference type="GO" id="GO:0044874">
    <property type="term" value="P:lipoprotein localization to outer membrane"/>
    <property type="evidence" value="ECO:0007669"/>
    <property type="project" value="TreeGrafter"/>
</dbReference>
<reference evidence="8" key="1">
    <citation type="journal article" date="2014" name="Front. Microbiol.">
        <title>High frequency of phylogenetically diverse reductive dehalogenase-homologous genes in deep subseafloor sedimentary metagenomes.</title>
        <authorList>
            <person name="Kawai M."/>
            <person name="Futagami T."/>
            <person name="Toyoda A."/>
            <person name="Takaki Y."/>
            <person name="Nishi S."/>
            <person name="Hori S."/>
            <person name="Arai W."/>
            <person name="Tsubouchi T."/>
            <person name="Morono Y."/>
            <person name="Uchiyama I."/>
            <person name="Ito T."/>
            <person name="Fujiyama A."/>
            <person name="Inagaki F."/>
            <person name="Takami H."/>
        </authorList>
    </citation>
    <scope>NUCLEOTIDE SEQUENCE</scope>
    <source>
        <strain evidence="8">Expedition CK06-06</strain>
    </source>
</reference>
<dbReference type="InterPro" id="IPR003838">
    <property type="entry name" value="ABC3_permease_C"/>
</dbReference>
<keyword evidence="3 6" id="KW-0812">Transmembrane</keyword>
<keyword evidence="5 6" id="KW-0472">Membrane</keyword>
<feature type="domain" description="ABC3 transporter permease C-terminal" evidence="7">
    <location>
        <begin position="26"/>
        <end position="89"/>
    </location>
</feature>
<comment type="caution">
    <text evidence="8">The sequence shown here is derived from an EMBL/GenBank/DDBJ whole genome shotgun (WGS) entry which is preliminary data.</text>
</comment>
<evidence type="ECO:0000259" key="7">
    <source>
        <dbReference type="Pfam" id="PF02687"/>
    </source>
</evidence>
<evidence type="ECO:0000256" key="4">
    <source>
        <dbReference type="ARBA" id="ARBA00022989"/>
    </source>
</evidence>
<evidence type="ECO:0000256" key="2">
    <source>
        <dbReference type="ARBA" id="ARBA00022475"/>
    </source>
</evidence>
<dbReference type="PANTHER" id="PTHR30489">
    <property type="entry name" value="LIPOPROTEIN-RELEASING SYSTEM TRANSMEMBRANE PROTEIN LOLE"/>
    <property type="match status" value="1"/>
</dbReference>
<dbReference type="Pfam" id="PF02687">
    <property type="entry name" value="FtsX"/>
    <property type="match status" value="1"/>
</dbReference>
<keyword evidence="4 6" id="KW-1133">Transmembrane helix</keyword>
<dbReference type="EMBL" id="BARW01021338">
    <property type="protein sequence ID" value="GAJ01540.1"/>
    <property type="molecule type" value="Genomic_DNA"/>
</dbReference>
<dbReference type="PANTHER" id="PTHR30489:SF0">
    <property type="entry name" value="LIPOPROTEIN-RELEASING SYSTEM TRANSMEMBRANE PROTEIN LOLE"/>
    <property type="match status" value="1"/>
</dbReference>
<protein>
    <recommendedName>
        <fullName evidence="7">ABC3 transporter permease C-terminal domain-containing protein</fullName>
    </recommendedName>
</protein>
<evidence type="ECO:0000256" key="3">
    <source>
        <dbReference type="ARBA" id="ARBA00022692"/>
    </source>
</evidence>
<dbReference type="AlphaFoldDB" id="X1V8I1"/>
<sequence length="105" mass="11901">HLVVLDWMELMPGLIQAIQMDLVSAFIFYIILIVVVAFSILNTFLMAVFERTREFGVLLAIGTTPRRLTKLLLTESVSMTMVGIVIGGINHGFIRTKLKRQHKDE</sequence>
<evidence type="ECO:0000313" key="8">
    <source>
        <dbReference type="EMBL" id="GAJ01540.1"/>
    </source>
</evidence>
<organism evidence="8">
    <name type="scientific">marine sediment metagenome</name>
    <dbReference type="NCBI Taxonomy" id="412755"/>
    <lineage>
        <taxon>unclassified sequences</taxon>
        <taxon>metagenomes</taxon>
        <taxon>ecological metagenomes</taxon>
    </lineage>
</organism>
<dbReference type="GO" id="GO:0098797">
    <property type="term" value="C:plasma membrane protein complex"/>
    <property type="evidence" value="ECO:0007669"/>
    <property type="project" value="TreeGrafter"/>
</dbReference>
<feature type="transmembrane region" description="Helical" evidence="6">
    <location>
        <begin position="76"/>
        <end position="94"/>
    </location>
</feature>
<accession>X1V8I1</accession>
<dbReference type="InterPro" id="IPR051447">
    <property type="entry name" value="Lipoprotein-release_system"/>
</dbReference>
<proteinExistence type="predicted"/>
<keyword evidence="2" id="KW-1003">Cell membrane</keyword>
<comment type="subcellular location">
    <subcellularLocation>
        <location evidence="1">Cell membrane</location>
        <topology evidence="1">Multi-pass membrane protein</topology>
    </subcellularLocation>
</comment>
<feature type="non-terminal residue" evidence="8">
    <location>
        <position position="1"/>
    </location>
</feature>
<evidence type="ECO:0000256" key="6">
    <source>
        <dbReference type="SAM" id="Phobius"/>
    </source>
</evidence>
<name>X1V8I1_9ZZZZ</name>
<feature type="transmembrane region" description="Helical" evidence="6">
    <location>
        <begin position="26"/>
        <end position="49"/>
    </location>
</feature>